<sequence length="192" mass="22320">MYQIEKMDSSLYLNALVEGNSRIISKIYSTNFSQVKRFILQNKGGVVDAEDVFQKALLQIAVRHKKEGIAIKSSFDAYLFTVCKNLWRRELNSKKNRVTNQEVIELVSEAKENANALVEQKRHELFLEKLNMVSDNCKKILSLFFAKVPYAEIVESTEYNSETVVRQRVFKCKKKLTDLIRGDKRYLSLQEL</sequence>
<dbReference type="NCBIfam" id="TIGR02937">
    <property type="entry name" value="sigma70-ECF"/>
    <property type="match status" value="1"/>
</dbReference>
<dbReference type="InterPro" id="IPR013325">
    <property type="entry name" value="RNA_pol_sigma_r2"/>
</dbReference>
<keyword evidence="2" id="KW-1185">Reference proteome</keyword>
<evidence type="ECO:0000313" key="2">
    <source>
        <dbReference type="Proteomes" id="UP000215214"/>
    </source>
</evidence>
<gene>
    <name evidence="1" type="ORF">TJEJU_1245</name>
</gene>
<dbReference type="SUPFAM" id="SSF88946">
    <property type="entry name" value="Sigma2 domain of RNA polymerase sigma factors"/>
    <property type="match status" value="1"/>
</dbReference>
<dbReference type="KEGG" id="tje:TJEJU_1245"/>
<dbReference type="Proteomes" id="UP000215214">
    <property type="component" value="Chromosome TJEJU"/>
</dbReference>
<dbReference type="AlphaFoldDB" id="A0A238U709"/>
<organism evidence="1 2">
    <name type="scientific">Tenacibaculum jejuense</name>
    <dbReference type="NCBI Taxonomy" id="584609"/>
    <lineage>
        <taxon>Bacteria</taxon>
        <taxon>Pseudomonadati</taxon>
        <taxon>Bacteroidota</taxon>
        <taxon>Flavobacteriia</taxon>
        <taxon>Flavobacteriales</taxon>
        <taxon>Flavobacteriaceae</taxon>
        <taxon>Tenacibaculum</taxon>
    </lineage>
</organism>
<evidence type="ECO:0000313" key="1">
    <source>
        <dbReference type="EMBL" id="SNR14989.1"/>
    </source>
</evidence>
<dbReference type="GO" id="GO:0006352">
    <property type="term" value="P:DNA-templated transcription initiation"/>
    <property type="evidence" value="ECO:0007669"/>
    <property type="project" value="InterPro"/>
</dbReference>
<dbReference type="GO" id="GO:0003700">
    <property type="term" value="F:DNA-binding transcription factor activity"/>
    <property type="evidence" value="ECO:0007669"/>
    <property type="project" value="InterPro"/>
</dbReference>
<dbReference type="Gene3D" id="1.10.1740.10">
    <property type="match status" value="1"/>
</dbReference>
<dbReference type="EMBL" id="LT899436">
    <property type="protein sequence ID" value="SNR14989.1"/>
    <property type="molecule type" value="Genomic_DNA"/>
</dbReference>
<proteinExistence type="predicted"/>
<reference evidence="1 2" key="1">
    <citation type="submission" date="2017-07" db="EMBL/GenBank/DDBJ databases">
        <authorList>
            <person name="Sun Z.S."/>
            <person name="Albrecht U."/>
            <person name="Echele G."/>
            <person name="Lee C.C."/>
        </authorList>
    </citation>
    <scope>NUCLEOTIDE SEQUENCE [LARGE SCALE GENOMIC DNA]</scope>
    <source>
        <strain evidence="2">type strain: KCTC 22618</strain>
    </source>
</reference>
<name>A0A238U709_9FLAO</name>
<protein>
    <submittedName>
        <fullName evidence="1">RNA polymerase ECF-type sigma factor</fullName>
    </submittedName>
</protein>
<accession>A0A238U709</accession>
<dbReference type="InterPro" id="IPR014284">
    <property type="entry name" value="RNA_pol_sigma-70_dom"/>
</dbReference>